<dbReference type="InterPro" id="IPR001791">
    <property type="entry name" value="Laminin_G"/>
</dbReference>
<feature type="repeat" description="CSPG" evidence="5">
    <location>
        <begin position="1132"/>
        <end position="1222"/>
    </location>
</feature>
<evidence type="ECO:0000256" key="3">
    <source>
        <dbReference type="ARBA" id="ARBA00023180"/>
    </source>
</evidence>
<feature type="signal peptide" evidence="8">
    <location>
        <begin position="1"/>
        <end position="24"/>
    </location>
</feature>
<comment type="caution">
    <text evidence="4">Lacks conserved residue(s) required for the propagation of feature annotation.</text>
</comment>
<dbReference type="SUPFAM" id="SSF49899">
    <property type="entry name" value="Concanavalin A-like lectins/glucanases"/>
    <property type="match status" value="2"/>
</dbReference>
<feature type="repeat" description="CSPG" evidence="5">
    <location>
        <begin position="555"/>
        <end position="649"/>
    </location>
</feature>
<gene>
    <name evidence="11" type="primary">cspg4ba</name>
</gene>
<feature type="compositionally biased region" description="Polar residues" evidence="6">
    <location>
        <begin position="2302"/>
        <end position="2315"/>
    </location>
</feature>
<feature type="compositionally biased region" description="Polar residues" evidence="6">
    <location>
        <begin position="2228"/>
        <end position="2240"/>
    </location>
</feature>
<name>A0A6P7J1Y3_9TELE</name>
<reference evidence="11" key="1">
    <citation type="submission" date="2025-08" db="UniProtKB">
        <authorList>
            <consortium name="RefSeq"/>
        </authorList>
    </citation>
    <scope>IDENTIFICATION</scope>
</reference>
<dbReference type="GO" id="GO:0009653">
    <property type="term" value="P:anatomical structure morphogenesis"/>
    <property type="evidence" value="ECO:0007669"/>
    <property type="project" value="TreeGrafter"/>
</dbReference>
<feature type="region of interest" description="Disordered" evidence="6">
    <location>
        <begin position="2299"/>
        <end position="2346"/>
    </location>
</feature>
<dbReference type="RefSeq" id="XP_028270586.1">
    <property type="nucleotide sequence ID" value="XM_028414785.1"/>
</dbReference>
<feature type="chain" id="PRO_5028100761" evidence="8">
    <location>
        <begin position="25"/>
        <end position="2398"/>
    </location>
</feature>
<feature type="repeat" description="CSPG" evidence="5">
    <location>
        <begin position="1950"/>
        <end position="2038"/>
    </location>
</feature>
<dbReference type="PROSITE" id="PS50025">
    <property type="entry name" value="LAM_G_DOMAIN"/>
    <property type="match status" value="2"/>
</dbReference>
<feature type="repeat" description="CSPG" evidence="5">
    <location>
        <begin position="430"/>
        <end position="525"/>
    </location>
</feature>
<evidence type="ECO:0000313" key="10">
    <source>
        <dbReference type="Proteomes" id="UP000515145"/>
    </source>
</evidence>
<protein>
    <submittedName>
        <fullName evidence="11">Chondroitin sulfate proteoglycan 4</fullName>
    </submittedName>
</protein>
<evidence type="ECO:0000256" key="7">
    <source>
        <dbReference type="SAM" id="Phobius"/>
    </source>
</evidence>
<dbReference type="OrthoDB" id="9026019at2759"/>
<dbReference type="PROSITE" id="PS51854">
    <property type="entry name" value="CSPG"/>
    <property type="match status" value="12"/>
</dbReference>
<evidence type="ECO:0000256" key="2">
    <source>
        <dbReference type="ARBA" id="ARBA00022737"/>
    </source>
</evidence>
<dbReference type="PANTHER" id="PTHR45739:SF12">
    <property type="entry name" value="CHONDROITIN SULFATE PROTEOGLYCAN 4-LIKE ISOFORM X2"/>
    <property type="match status" value="1"/>
</dbReference>
<sequence>MESVKKLWLRGLLWWSLLVQLASGASFYGDGFVQLKAAESSDHNMLRVRFRTSSTNGLLFLAAGQTNYFLLELHAGRLQLKLDLGSGEQVLESERGTQLNDLAWHSVEVHHVKRNATMTVDKNSHTSVKMPVSHHSLNINDLYVGGSGSLDRLYLPRDPISFRGCMEEVVYNEHDLLSSLRPYTGFKNVHEVSLGCSPQFFATEEDPISFFSSKAYVSLPRWSAQQEAVFECVVHSSATEGIILYSSARAGDFVAVEIQEGLPVAIVGKGGTKTELRSLTFINDRKWHSIKVHFNSKSLELTVDGEIVKSSLSSRSKGLQLKGNLFIGGIDDSTRSEVRKVGLISVSGKRVRGGSFKGCVKNIEVNSVRMGLSNAVVTKDISVGCEPEKEPEPSTTVTPTSVPGSLFHLVTPTPSLHMSTLAIGLDRRHGTNFVQVKNLVVPEGGRGSLEAKHIKVLLDFKKLGIRQSQIMFRIREQPVRGQIRLDVDQDQEENTFSMLDLWHGRAMYIHGGSEEPDDFFIFSIFSSSRKAAPDYLNGSKLYRYNITVTPTNDAPELSLPEGNLFVLLENSKKRLTTDVLKATDIDSNSTDLVFSVLGNLNADAGYLEIESNPGNAVTSFSYVDMEELRVYYVHTGVRNSRIVFRVGDGEKVSNTVVLRVMAVALEYKVVNNTGLEITQGDTAIIGSKQLGVQTNAVKQVVDIRYDITEAPQYGELQRLHSSGEWRYTDSFSQRLLDKERLRYVSTYQDIQTSNATDYIKCKVNVAARATTEILFPITVKWVTYHLVRNVMINLDKARRVTLNSDYLFARADGVTLSEADLYFRVLTIPKKGKLLLDTTVLNKNSTFSQKDVTDKRVHYELVDRPHEDTTDRFKFQLVSKHAQSQNSDFQFSIKADVNSVFMRNEGLSLQEGESKLITKDELFSETLSTKDMFYTVISSPKHGKLARISQSNSNASYDNILTFSNQDISEERIMYVHDDSETTHDDFTFIASTSQEFKSVIAEDEIGSKKGTFNISIQLVNDHKPVRVIDKVFHVVRDSQKLLTIDDLRYHDADSDFDDSQLIYTRRGIPMGDLVLVNDTTHRLFQFRQKDLEEKRVLFIHKGVSTGRFVLFVSDGKHFVSSLLDISAHDPFLKVGNNTGLLVQKGQSVTFSSGNFSVISNLDIRNDQEVTFMLAEPPKYGGLYRNDTKVETFTQLDLKLGLISYWHNDSKHLGDSFNLTVKAKSLQLTERVSVKVYLESHQRPPIVQHHDTVVVEEGKPGKIDEAKLEVTHEDNLPSEIVFTVKVAPSHGFLRRFVEAEERYVGTKQSPVKTFTQNDVNGGNIQYVQVEQNKANDTFILDATNGVTDVSDISMTVDIIPLHIPLQVTNFTLNEGASKALTQDMLKVTNRHFSGINFFYSLTQPPHHGHIEHSRHPGVPITTFTRRQVEHEFIYYVHDSSETLADNFTVVANDTSLRKQSAAQTVYIQVTAVNDEPPVITANRVLRVWVSSVTEIRGEDLRAQDLDTPPEELHFMVTLPSNGHLALKNAPMRPVLNFTQANIDQGQLLFVHKGAMSGGFNFQVNDGVNFTPRQIFSITAKALVLSLEKNRPLMVFPGSSKAITNEHLQAVTNDISNTSNRTITFSVIRHPKLGRLVRKLPDNSTVDISTFTQDMVDRKEVVYIQTPIESVGWEAMDSMTFSVASPPASVDSQTFKIDISYENTGPEHSSVLLANTGAEVKEGESVVIDESKLDATNLMSKLPTPQRSSHEVWFQVTSLPQHGVIVVGERNLTVEKPNFSQFIVNKYGIIYKHDNSETAHDSFVFSAWLNPKGKTAQRPEDVSDVVVERFNITVTPVNDQPPLLKTKAPSLSVVQGDTVVLGPENLKVEDIDNPPEDIRFAVISKPSNGYLALKGSLNESIEVFSQAQINNRSVYFIHDGSAASGVFYFSVTDGHHKPIYKLFNLEVTEITISLVNYTTLTLQQGQTSVPLTQDNLAAETNGKNVTIHYLITRPPRFGKLLKDNQEVTQFSQQDLQAGTLSYHMISLSSAEDSFEFTAFTSEANLTGQVLNVTAKPLIQIGRGLKISNGITVKLTSGFLNASELANISSSDPVFEIISHPKYGKVVQTKAKSRVVPAETFTFQDVMQEKVALELNANLTGVQELNDSLVFLLKADNIQPAKGEFHFTIVPYEPALVPTTKSPVPTTTSAPQTPLKTSRNESASPVLSTVFLSTPQPSKNQQKFRGRNRWGNSNRTGIFSTTLGKPSQTEEFPFMNTPVRVESYPQKTSSPLLVILPLLALLLLVIIFVVLVVYLRHHRRRKQSTTAQEEQTSAGLPSSQSYQDQSQRSTTVPTVTVTPLNPTCPGSPVLDRLLTPSQGSAYNTVDSNMLVSSWSNGSLGTSSQIIRTATPTLQKNQYWV</sequence>
<evidence type="ECO:0000256" key="6">
    <source>
        <dbReference type="SAM" id="MobiDB-lite"/>
    </source>
</evidence>
<dbReference type="PANTHER" id="PTHR45739">
    <property type="entry name" value="MATRIX PROTEIN, PUTATIVE-RELATED"/>
    <property type="match status" value="1"/>
</dbReference>
<feature type="domain" description="Laminin G" evidence="9">
    <location>
        <begin position="206"/>
        <end position="385"/>
    </location>
</feature>
<dbReference type="Gene3D" id="2.60.120.200">
    <property type="match status" value="2"/>
</dbReference>
<keyword evidence="7" id="KW-0472">Membrane</keyword>
<dbReference type="CTD" id="101882096"/>
<dbReference type="Pfam" id="PF02210">
    <property type="entry name" value="Laminin_G_2"/>
    <property type="match status" value="2"/>
</dbReference>
<organism evidence="10 11">
    <name type="scientific">Parambassis ranga</name>
    <name type="common">Indian glassy fish</name>
    <dbReference type="NCBI Taxonomy" id="210632"/>
    <lineage>
        <taxon>Eukaryota</taxon>
        <taxon>Metazoa</taxon>
        <taxon>Chordata</taxon>
        <taxon>Craniata</taxon>
        <taxon>Vertebrata</taxon>
        <taxon>Euteleostomi</taxon>
        <taxon>Actinopterygii</taxon>
        <taxon>Neopterygii</taxon>
        <taxon>Teleostei</taxon>
        <taxon>Neoteleostei</taxon>
        <taxon>Acanthomorphata</taxon>
        <taxon>Ovalentaria</taxon>
        <taxon>Ambassidae</taxon>
        <taxon>Parambassis</taxon>
    </lineage>
</organism>
<dbReference type="CDD" id="cd00110">
    <property type="entry name" value="LamG"/>
    <property type="match status" value="2"/>
</dbReference>
<keyword evidence="10" id="KW-1185">Reference proteome</keyword>
<feature type="compositionally biased region" description="Polar residues" evidence="6">
    <location>
        <begin position="2190"/>
        <end position="2201"/>
    </location>
</feature>
<evidence type="ECO:0000256" key="1">
    <source>
        <dbReference type="ARBA" id="ARBA00022729"/>
    </source>
</evidence>
<keyword evidence="2" id="KW-0677">Repeat</keyword>
<keyword evidence="7" id="KW-1133">Transmembrane helix</keyword>
<accession>A0A6P7J1Y3</accession>
<evidence type="ECO:0000256" key="4">
    <source>
        <dbReference type="PROSITE-ProRule" id="PRU00122"/>
    </source>
</evidence>
<keyword evidence="7" id="KW-0812">Transmembrane</keyword>
<evidence type="ECO:0000313" key="11">
    <source>
        <dbReference type="RefSeq" id="XP_028270586.1"/>
    </source>
</evidence>
<feature type="repeat" description="CSPG" evidence="5">
    <location>
        <begin position="1708"/>
        <end position="1807"/>
    </location>
</feature>
<feature type="repeat" description="CSPG" evidence="5">
    <location>
        <begin position="1361"/>
        <end position="1452"/>
    </location>
</feature>
<dbReference type="Pfam" id="PF16184">
    <property type="entry name" value="Cadherin_3"/>
    <property type="match status" value="13"/>
</dbReference>
<feature type="repeat" description="CSPG" evidence="5">
    <location>
        <begin position="1583"/>
        <end position="1683"/>
    </location>
</feature>
<feature type="compositionally biased region" description="Low complexity" evidence="6">
    <location>
        <begin position="2316"/>
        <end position="2341"/>
    </location>
</feature>
<dbReference type="InterPro" id="IPR039005">
    <property type="entry name" value="CSPG_rpt"/>
</dbReference>
<dbReference type="InterPro" id="IPR013320">
    <property type="entry name" value="ConA-like_dom_sf"/>
</dbReference>
<evidence type="ECO:0000256" key="5">
    <source>
        <dbReference type="PROSITE-ProRule" id="PRU01201"/>
    </source>
</evidence>
<feature type="region of interest" description="Disordered" evidence="6">
    <location>
        <begin position="2214"/>
        <end position="2240"/>
    </location>
</feature>
<dbReference type="GeneID" id="114441728"/>
<feature type="repeat" description="CSPG" evidence="5">
    <location>
        <begin position="1476"/>
        <end position="1566"/>
    </location>
</feature>
<feature type="repeat" description="CSPG" evidence="5">
    <location>
        <begin position="666"/>
        <end position="764"/>
    </location>
</feature>
<dbReference type="InterPro" id="IPR051561">
    <property type="entry name" value="FRAS1_ECM"/>
</dbReference>
<dbReference type="SMART" id="SM00282">
    <property type="entry name" value="LamG"/>
    <property type="match status" value="2"/>
</dbReference>
<feature type="transmembrane region" description="Helical" evidence="7">
    <location>
        <begin position="2270"/>
        <end position="2293"/>
    </location>
</feature>
<feature type="domain" description="Laminin G" evidence="9">
    <location>
        <begin position="22"/>
        <end position="196"/>
    </location>
</feature>
<evidence type="ECO:0000256" key="8">
    <source>
        <dbReference type="SAM" id="SignalP"/>
    </source>
</evidence>
<feature type="repeat" description="CSPG" evidence="5">
    <location>
        <begin position="1841"/>
        <end position="1933"/>
    </location>
</feature>
<keyword evidence="3" id="KW-0325">Glycoprotein</keyword>
<proteinExistence type="predicted"/>
<feature type="repeat" description="CSPG" evidence="5">
    <location>
        <begin position="898"/>
        <end position="992"/>
    </location>
</feature>
<evidence type="ECO:0000259" key="9">
    <source>
        <dbReference type="PROSITE" id="PS50025"/>
    </source>
</evidence>
<keyword evidence="1 8" id="KW-0732">Signal</keyword>
<feature type="compositionally biased region" description="Low complexity" evidence="6">
    <location>
        <begin position="2176"/>
        <end position="2189"/>
    </location>
</feature>
<dbReference type="Proteomes" id="UP000515145">
    <property type="component" value="Chromosome 9"/>
</dbReference>
<dbReference type="InParanoid" id="A0A6P7J1Y3"/>
<feature type="repeat" description="CSPG" evidence="5">
    <location>
        <begin position="1244"/>
        <end position="1343"/>
    </location>
</feature>
<feature type="region of interest" description="Disordered" evidence="6">
    <location>
        <begin position="2176"/>
        <end position="2201"/>
    </location>
</feature>